<dbReference type="Pfam" id="PF19039">
    <property type="entry name" value="ASK_PH"/>
    <property type="match status" value="1"/>
</dbReference>
<evidence type="ECO:0000256" key="1">
    <source>
        <dbReference type="ARBA" id="ARBA00022527"/>
    </source>
</evidence>
<dbReference type="InterPro" id="IPR046872">
    <property type="entry name" value="DRHyd-ASK"/>
</dbReference>
<keyword evidence="3" id="KW-0479">Metal-binding</keyword>
<dbReference type="EMBL" id="JARBDR010000337">
    <property type="protein sequence ID" value="KAJ8315532.1"/>
    <property type="molecule type" value="Genomic_DNA"/>
</dbReference>
<dbReference type="InterPro" id="IPR008271">
    <property type="entry name" value="Ser/Thr_kinase_AS"/>
</dbReference>
<evidence type="ECO:0000256" key="8">
    <source>
        <dbReference type="PROSITE-ProRule" id="PRU10141"/>
    </source>
</evidence>
<keyword evidence="1" id="KW-0723">Serine/threonine-protein kinase</keyword>
<sequence>MKVVCILDRGGIGPPGMNAEGKQISATVNLSNLQAARKEALDVIKKVCKSFNANLEHVPFQRLDFGETDILDEFYNADVIIVDMSITVQQSPLFYHIGVRQSMRMKHNIVLFYDTDPEQSLSLRLSCGQDVIFFPYLLDSNGTCVVVDSSAPRPPLDVCVHPEKGPSLFNKLKKAIEDVEEENTAHLKERFLSDLRKAREHYQGEELTKVLECMRTRLDDPQLLSVDVVVNMMLSFRDSQNYSAMVRLVEDLQQIPNNKIASTIGVVYHYAFALNRRNKNGDRKKALKVMEKAIEETDNPTPDMLCLCGRIYKDIYVESDYTDQSALGNAINWYRKGFDRQPNEYAGINLATLLVISGKEFKTCPELQRIGLLLNNLIGQKGSLQSLTDYWDVATFFEISVLAQDYGKAIQAAECMFNLEPPYWYLKSTVGNITLINRFRKSDGHQSTEKTLFMFWMDFFVEATKTEIAGVRLQVLVLEPTKEYKPSYIQINWDDDNKEVKLWNVSANEKTKIEHEWTFHASSIKGVSLYKRDCRAVFLYVQENSDDFHIFFSSEPQRQRFYTTVSDLIADQAGSQQLLSGMDEIEPIEFEYDLDEKNNRVVLGRGTYGVVYAARDMKTQVRIAVKEVPEKYKEFVQPLHEEIKLHSRLSHKNIVKYLGSVSEDGFFKIFMEQVPGGSLSTLLQSKWGPLKDNETTIAYYTKQILDGLKYLHDNNIVHRDIKGDNVLVNTYSGVLKISDFGTSKRLSGINPCADTFAGTIQYMAPEVIDKGARGYGPPADIWSLGCTVIEMATGKIPFIELGSPEAAMFKVGFYKMHPEIPSTMSDKAHNWLLRTFEPNPDDRAAASELLKHPFITETLSRKKKKTHEIDFLRSTSMPMGHEILNKSPVKIKQPTKKK</sequence>
<dbReference type="Pfam" id="PF20309">
    <property type="entry name" value="DRHyd-ASK"/>
    <property type="match status" value="1"/>
</dbReference>
<evidence type="ECO:0000313" key="10">
    <source>
        <dbReference type="EMBL" id="KAJ8315532.1"/>
    </source>
</evidence>
<name>A0ABQ9FDY0_TEGGR</name>
<accession>A0ABQ9FDY0</accession>
<dbReference type="PANTHER" id="PTHR11584:SF394">
    <property type="entry name" value="APOPTOTIC SIGNAL-REGULATING KINASE 1, ISOFORM C"/>
    <property type="match status" value="1"/>
</dbReference>
<feature type="binding site" evidence="8">
    <location>
        <position position="626"/>
    </location>
    <ligand>
        <name>ATP</name>
        <dbReference type="ChEBI" id="CHEBI:30616"/>
    </ligand>
</feature>
<evidence type="ECO:0000256" key="4">
    <source>
        <dbReference type="ARBA" id="ARBA00022741"/>
    </source>
</evidence>
<keyword evidence="4 8" id="KW-0547">Nucleotide-binding</keyword>
<dbReference type="InterPro" id="IPR011009">
    <property type="entry name" value="Kinase-like_dom_sf"/>
</dbReference>
<dbReference type="Gene3D" id="1.10.510.10">
    <property type="entry name" value="Transferase(Phosphotransferase) domain 1"/>
    <property type="match status" value="1"/>
</dbReference>
<keyword evidence="7" id="KW-0175">Coiled coil</keyword>
<dbReference type="SMART" id="SM00220">
    <property type="entry name" value="S_TKc"/>
    <property type="match status" value="1"/>
</dbReference>
<dbReference type="Proteomes" id="UP001217089">
    <property type="component" value="Unassembled WGS sequence"/>
</dbReference>
<dbReference type="CDD" id="cd06624">
    <property type="entry name" value="STKc_ASK"/>
    <property type="match status" value="1"/>
</dbReference>
<dbReference type="Gene3D" id="3.30.200.20">
    <property type="entry name" value="Phosphorylase Kinase, domain 1"/>
    <property type="match status" value="1"/>
</dbReference>
<dbReference type="Pfam" id="PF13281">
    <property type="entry name" value="MAP3K_TRAF_bd"/>
    <property type="match status" value="1"/>
</dbReference>
<dbReference type="InterPro" id="IPR025136">
    <property type="entry name" value="MAP3K_TRAF-bd"/>
</dbReference>
<dbReference type="PANTHER" id="PTHR11584">
    <property type="entry name" value="SERINE/THREONINE PROTEIN KINASE"/>
    <property type="match status" value="1"/>
</dbReference>
<keyword evidence="6 8" id="KW-0067">ATP-binding</keyword>
<dbReference type="PROSITE" id="PS50011">
    <property type="entry name" value="PROTEIN_KINASE_DOM"/>
    <property type="match status" value="1"/>
</dbReference>
<dbReference type="InterPro" id="IPR043969">
    <property type="entry name" value="MAP3K_PH"/>
</dbReference>
<keyword evidence="5" id="KW-0418">Kinase</keyword>
<protein>
    <recommendedName>
        <fullName evidence="9">Protein kinase domain-containing protein</fullName>
    </recommendedName>
</protein>
<comment type="caution">
    <text evidence="10">The sequence shown here is derived from an EMBL/GenBank/DDBJ whole genome shotgun (WGS) entry which is preliminary data.</text>
</comment>
<dbReference type="PROSITE" id="PS00108">
    <property type="entry name" value="PROTEIN_KINASE_ST"/>
    <property type="match status" value="1"/>
</dbReference>
<evidence type="ECO:0000256" key="7">
    <source>
        <dbReference type="ARBA" id="ARBA00023054"/>
    </source>
</evidence>
<dbReference type="PROSITE" id="PS00107">
    <property type="entry name" value="PROTEIN_KINASE_ATP"/>
    <property type="match status" value="1"/>
</dbReference>
<dbReference type="InterPro" id="IPR017441">
    <property type="entry name" value="Protein_kinase_ATP_BS"/>
</dbReference>
<keyword evidence="11" id="KW-1185">Reference proteome</keyword>
<evidence type="ECO:0000256" key="3">
    <source>
        <dbReference type="ARBA" id="ARBA00022723"/>
    </source>
</evidence>
<dbReference type="InterPro" id="IPR000719">
    <property type="entry name" value="Prot_kinase_dom"/>
</dbReference>
<feature type="domain" description="Protein kinase" evidence="9">
    <location>
        <begin position="597"/>
        <end position="855"/>
    </location>
</feature>
<proteinExistence type="predicted"/>
<dbReference type="Pfam" id="PF00069">
    <property type="entry name" value="Pkinase"/>
    <property type="match status" value="1"/>
</dbReference>
<keyword evidence="2" id="KW-0808">Transferase</keyword>
<organism evidence="10 11">
    <name type="scientific">Tegillarca granosa</name>
    <name type="common">Malaysian cockle</name>
    <name type="synonym">Anadara granosa</name>
    <dbReference type="NCBI Taxonomy" id="220873"/>
    <lineage>
        <taxon>Eukaryota</taxon>
        <taxon>Metazoa</taxon>
        <taxon>Spiralia</taxon>
        <taxon>Lophotrochozoa</taxon>
        <taxon>Mollusca</taxon>
        <taxon>Bivalvia</taxon>
        <taxon>Autobranchia</taxon>
        <taxon>Pteriomorphia</taxon>
        <taxon>Arcoida</taxon>
        <taxon>Arcoidea</taxon>
        <taxon>Arcidae</taxon>
        <taxon>Tegillarca</taxon>
    </lineage>
</organism>
<evidence type="ECO:0000313" key="11">
    <source>
        <dbReference type="Proteomes" id="UP001217089"/>
    </source>
</evidence>
<evidence type="ECO:0000259" key="9">
    <source>
        <dbReference type="PROSITE" id="PS50011"/>
    </source>
</evidence>
<evidence type="ECO:0000256" key="5">
    <source>
        <dbReference type="ARBA" id="ARBA00022777"/>
    </source>
</evidence>
<evidence type="ECO:0000256" key="2">
    <source>
        <dbReference type="ARBA" id="ARBA00022679"/>
    </source>
</evidence>
<dbReference type="SUPFAM" id="SSF56112">
    <property type="entry name" value="Protein kinase-like (PK-like)"/>
    <property type="match status" value="1"/>
</dbReference>
<reference evidence="10 11" key="1">
    <citation type="submission" date="2022-12" db="EMBL/GenBank/DDBJ databases">
        <title>Chromosome-level genome of Tegillarca granosa.</title>
        <authorList>
            <person name="Kim J."/>
        </authorList>
    </citation>
    <scope>NUCLEOTIDE SEQUENCE [LARGE SCALE GENOMIC DNA]</scope>
    <source>
        <strain evidence="10">Teg-2019</strain>
        <tissue evidence="10">Adductor muscle</tissue>
    </source>
</reference>
<gene>
    <name evidence="10" type="ORF">KUTeg_007682</name>
</gene>
<evidence type="ECO:0000256" key="6">
    <source>
        <dbReference type="ARBA" id="ARBA00022840"/>
    </source>
</evidence>